<dbReference type="Gene3D" id="3.40.50.1820">
    <property type="entry name" value="alpha/beta hydrolase"/>
    <property type="match status" value="1"/>
</dbReference>
<dbReference type="PANTHER" id="PTHR22946:SF9">
    <property type="entry name" value="POLYKETIDE TRANSFERASE AF380"/>
    <property type="match status" value="1"/>
</dbReference>
<dbReference type="InterPro" id="IPR029058">
    <property type="entry name" value="AB_hydrolase_fold"/>
</dbReference>
<evidence type="ECO:0000313" key="4">
    <source>
        <dbReference type="Proteomes" id="UP001169006"/>
    </source>
</evidence>
<dbReference type="PANTHER" id="PTHR22946">
    <property type="entry name" value="DIENELACTONE HYDROLASE DOMAIN-CONTAINING PROTEIN-RELATED"/>
    <property type="match status" value="1"/>
</dbReference>
<keyword evidence="4" id="KW-1185">Reference proteome</keyword>
<evidence type="ECO:0000259" key="2">
    <source>
        <dbReference type="Pfam" id="PF01738"/>
    </source>
</evidence>
<dbReference type="RefSeq" id="WP_302075000.1">
    <property type="nucleotide sequence ID" value="NZ_JAUKWQ010000001.1"/>
</dbReference>
<evidence type="ECO:0000256" key="1">
    <source>
        <dbReference type="ARBA" id="ARBA00022801"/>
    </source>
</evidence>
<dbReference type="InterPro" id="IPR002925">
    <property type="entry name" value="Dienelactn_hydro"/>
</dbReference>
<dbReference type="SUPFAM" id="SSF53474">
    <property type="entry name" value="alpha/beta-Hydrolases"/>
    <property type="match status" value="1"/>
</dbReference>
<organism evidence="3 4">
    <name type="scientific">Rhizobium oryzicola</name>
    <dbReference type="NCBI Taxonomy" id="1232668"/>
    <lineage>
        <taxon>Bacteria</taxon>
        <taxon>Pseudomonadati</taxon>
        <taxon>Pseudomonadota</taxon>
        <taxon>Alphaproteobacteria</taxon>
        <taxon>Hyphomicrobiales</taxon>
        <taxon>Rhizobiaceae</taxon>
        <taxon>Rhizobium/Agrobacterium group</taxon>
        <taxon>Rhizobium</taxon>
    </lineage>
</organism>
<name>A0ABT8SQZ4_9HYPH</name>
<reference evidence="3" key="2">
    <citation type="submission" date="2023-07" db="EMBL/GenBank/DDBJ databases">
        <authorList>
            <person name="Sun H."/>
        </authorList>
    </citation>
    <scope>NUCLEOTIDE SEQUENCE</scope>
    <source>
        <strain evidence="3">05753</strain>
    </source>
</reference>
<evidence type="ECO:0000313" key="3">
    <source>
        <dbReference type="EMBL" id="MDO1580857.1"/>
    </source>
</evidence>
<comment type="caution">
    <text evidence="3">The sequence shown here is derived from an EMBL/GenBank/DDBJ whole genome shotgun (WGS) entry which is preliminary data.</text>
</comment>
<dbReference type="Pfam" id="PF01738">
    <property type="entry name" value="DLH"/>
    <property type="match status" value="1"/>
</dbReference>
<gene>
    <name evidence="3" type="ORF">Q2T52_01995</name>
</gene>
<dbReference type="EMBL" id="JAUKWQ010000001">
    <property type="protein sequence ID" value="MDO1580857.1"/>
    <property type="molecule type" value="Genomic_DNA"/>
</dbReference>
<dbReference type="GO" id="GO:0016787">
    <property type="term" value="F:hydrolase activity"/>
    <property type="evidence" value="ECO:0007669"/>
    <property type="project" value="UniProtKB-KW"/>
</dbReference>
<protein>
    <submittedName>
        <fullName evidence="3">Dienelactone hydrolase family protein</fullName>
    </submittedName>
</protein>
<sequence length="248" mass="26575">MGYLFLPPGKTSSPLRAVIMLHGRGGAYSSLAKGTYNAGTLTKRHVFWGRHWAKMGYAALLVDSFGPRGFPAGFPIHSYADRPKQVSELTARPLDAYGALSYLKTRKDIDGHRIAMQGWSNGGSTAIAAMSDDMLRKVGLEPGAGFRGAVAFYPGCGLHGAFKHRYHPYAGVRIFSGDNDEEVSARTCSRLTEVAKKGGGDVEIKVLAGATHGFDDPGKKHRAVAENVQALESVVPVVNAYINALIAK</sequence>
<dbReference type="Proteomes" id="UP001169006">
    <property type="component" value="Unassembled WGS sequence"/>
</dbReference>
<dbReference type="InterPro" id="IPR050261">
    <property type="entry name" value="FrsA_esterase"/>
</dbReference>
<accession>A0ABT8SQZ4</accession>
<proteinExistence type="predicted"/>
<feature type="domain" description="Dienelactone hydrolase" evidence="2">
    <location>
        <begin position="49"/>
        <end position="226"/>
    </location>
</feature>
<reference evidence="3" key="1">
    <citation type="journal article" date="2015" name="Int. J. Syst. Evol. Microbiol.">
        <title>Rhizobium oryzicola sp. nov., potential plant-growth-promoting endophytic bacteria isolated from rice roots.</title>
        <authorList>
            <person name="Zhang X.X."/>
            <person name="Gao J.S."/>
            <person name="Cao Y.H."/>
            <person name="Sheirdil R.A."/>
            <person name="Wang X.C."/>
            <person name="Zhang L."/>
        </authorList>
    </citation>
    <scope>NUCLEOTIDE SEQUENCE</scope>
    <source>
        <strain evidence="3">05753</strain>
    </source>
</reference>
<keyword evidence="1 3" id="KW-0378">Hydrolase</keyword>